<gene>
    <name evidence="3" type="ORF">PR003_g18082</name>
</gene>
<comment type="caution">
    <text evidence="3">The sequence shown here is derived from an EMBL/GenBank/DDBJ whole genome shotgun (WGS) entry which is preliminary data.</text>
</comment>
<dbReference type="InterPro" id="IPR005162">
    <property type="entry name" value="Retrotrans_gag_dom"/>
</dbReference>
<feature type="domain" description="Retrotransposon gag" evidence="2">
    <location>
        <begin position="295"/>
        <end position="383"/>
    </location>
</feature>
<dbReference type="Pfam" id="PF03732">
    <property type="entry name" value="Retrotrans_gag"/>
    <property type="match status" value="1"/>
</dbReference>
<proteinExistence type="predicted"/>
<feature type="compositionally biased region" description="Basic residues" evidence="1">
    <location>
        <begin position="210"/>
        <end position="242"/>
    </location>
</feature>
<name>A0A6A4E8T7_9STRA</name>
<dbReference type="Proteomes" id="UP000434957">
    <property type="component" value="Unassembled WGS sequence"/>
</dbReference>
<evidence type="ECO:0000259" key="2">
    <source>
        <dbReference type="Pfam" id="PF03732"/>
    </source>
</evidence>
<feature type="region of interest" description="Disordered" evidence="1">
    <location>
        <begin position="107"/>
        <end position="126"/>
    </location>
</feature>
<feature type="compositionally biased region" description="Low complexity" evidence="1">
    <location>
        <begin position="152"/>
        <end position="167"/>
    </location>
</feature>
<evidence type="ECO:0000256" key="1">
    <source>
        <dbReference type="SAM" id="MobiDB-lite"/>
    </source>
</evidence>
<feature type="compositionally biased region" description="Low complexity" evidence="1">
    <location>
        <begin position="189"/>
        <end position="205"/>
    </location>
</feature>
<dbReference type="EMBL" id="QXFT01001424">
    <property type="protein sequence ID" value="KAE9319056.1"/>
    <property type="molecule type" value="Genomic_DNA"/>
</dbReference>
<protein>
    <recommendedName>
        <fullName evidence="2">Retrotransposon gag domain-containing protein</fullName>
    </recommendedName>
</protein>
<dbReference type="AlphaFoldDB" id="A0A6A4E8T7"/>
<feature type="compositionally biased region" description="Basic and acidic residues" evidence="1">
    <location>
        <begin position="175"/>
        <end position="184"/>
    </location>
</feature>
<feature type="region of interest" description="Disordered" evidence="1">
    <location>
        <begin position="147"/>
        <end position="249"/>
    </location>
</feature>
<feature type="region of interest" description="Disordered" evidence="1">
    <location>
        <begin position="1"/>
        <end position="80"/>
    </location>
</feature>
<organism evidence="3 4">
    <name type="scientific">Phytophthora rubi</name>
    <dbReference type="NCBI Taxonomy" id="129364"/>
    <lineage>
        <taxon>Eukaryota</taxon>
        <taxon>Sar</taxon>
        <taxon>Stramenopiles</taxon>
        <taxon>Oomycota</taxon>
        <taxon>Peronosporomycetes</taxon>
        <taxon>Peronosporales</taxon>
        <taxon>Peronosporaceae</taxon>
        <taxon>Phytophthora</taxon>
    </lineage>
</organism>
<keyword evidence="4" id="KW-1185">Reference proteome</keyword>
<accession>A0A6A4E8T7</accession>
<sequence length="471" mass="50845">MARTKTVVRSSLGEVAAGDTPSASSKTNEDEAKTEERPPMAEENAAAPSTSHDAGRSDQEQASGATRPVDGGSASNPSTVGTEPVAVLAAVIQQLLTTVNRLETRMGRLETTAPPGPSAPMAPTAMRTAPPTVAETLAATLSRIAATEQSRTTSATTPAAPWAAATSGRPPRGGRHVEAGHGDDDPSDSSESSTDSYGSGSGSSSDDGHARRHRGRRQRRRRPSNRRTPSRRDRRYRRRERKNAKELDLQPFKHTAGGVRVETWIAKVDLAVVAARISRRGDWNDEELYYVVGNKLQDDAAKSWVQINKELVGHERTWSKLKEALVRRYGERSDLAQAEWKVMQRTMQPGETFADFASGLRDAAGQNRVREETLLGQFYRGLEMTTRQLVKLAPTPTTLGEAVDKATKIDDSSYNVARGMRNIGQPWATSTTQTAIQMDGTTGAMRVIPGIGSMPADMMGDLTVGGNEVGE</sequence>
<reference evidence="3 4" key="1">
    <citation type="submission" date="2018-08" db="EMBL/GenBank/DDBJ databases">
        <title>Genomic investigation of the strawberry pathogen Phytophthora fragariae indicates pathogenicity is determined by transcriptional variation in three key races.</title>
        <authorList>
            <person name="Adams T.M."/>
            <person name="Armitage A.D."/>
            <person name="Sobczyk M.K."/>
            <person name="Bates H.J."/>
            <person name="Dunwell J.M."/>
            <person name="Nellist C.F."/>
            <person name="Harrison R.J."/>
        </authorList>
    </citation>
    <scope>NUCLEOTIDE SEQUENCE [LARGE SCALE GENOMIC DNA]</scope>
    <source>
        <strain evidence="3 4">SCRP333</strain>
    </source>
</reference>
<evidence type="ECO:0000313" key="3">
    <source>
        <dbReference type="EMBL" id="KAE9319056.1"/>
    </source>
</evidence>
<evidence type="ECO:0000313" key="4">
    <source>
        <dbReference type="Proteomes" id="UP000434957"/>
    </source>
</evidence>
<feature type="compositionally biased region" description="Basic and acidic residues" evidence="1">
    <location>
        <begin position="27"/>
        <end position="40"/>
    </location>
</feature>